<keyword evidence="2 5" id="KW-0645">Protease</keyword>
<dbReference type="Gene3D" id="2.40.10.10">
    <property type="entry name" value="Trypsin-like serine proteases"/>
    <property type="match status" value="2"/>
</dbReference>
<dbReference type="InterPro" id="IPR009003">
    <property type="entry name" value="Peptidase_S1_PA"/>
</dbReference>
<dbReference type="PROSITE" id="PS50106">
    <property type="entry name" value="PDZ"/>
    <property type="match status" value="1"/>
</dbReference>
<dbReference type="CDD" id="cd06779">
    <property type="entry name" value="cpPDZ_Deg_HtrA-like"/>
    <property type="match status" value="1"/>
</dbReference>
<accession>A0A1R4FWF2</accession>
<dbReference type="PRINTS" id="PR00834">
    <property type="entry name" value="PROTEASES2C"/>
</dbReference>
<feature type="domain" description="PDZ" evidence="4">
    <location>
        <begin position="283"/>
        <end position="368"/>
    </location>
</feature>
<evidence type="ECO:0000259" key="4">
    <source>
        <dbReference type="PROSITE" id="PS50106"/>
    </source>
</evidence>
<dbReference type="InterPro" id="IPR051201">
    <property type="entry name" value="Chloro_Bact_Ser_Proteases"/>
</dbReference>
<dbReference type="SMART" id="SM00228">
    <property type="entry name" value="PDZ"/>
    <property type="match status" value="1"/>
</dbReference>
<evidence type="ECO:0000313" key="5">
    <source>
        <dbReference type="EMBL" id="SJM60072.1"/>
    </source>
</evidence>
<dbReference type="InterPro" id="IPR043504">
    <property type="entry name" value="Peptidase_S1_PA_chymotrypsin"/>
</dbReference>
<dbReference type="EC" id="3.4.21.-" evidence="5"/>
<proteinExistence type="inferred from homology"/>
<dbReference type="Pfam" id="PF13180">
    <property type="entry name" value="PDZ_2"/>
    <property type="match status" value="1"/>
</dbReference>
<comment type="similarity">
    <text evidence="1">Belongs to the peptidase S1C family.</text>
</comment>
<evidence type="ECO:0000256" key="2">
    <source>
        <dbReference type="ARBA" id="ARBA00022670"/>
    </source>
</evidence>
<dbReference type="SUPFAM" id="SSF50494">
    <property type="entry name" value="Trypsin-like serine proteases"/>
    <property type="match status" value="1"/>
</dbReference>
<evidence type="ECO:0000256" key="3">
    <source>
        <dbReference type="ARBA" id="ARBA00022801"/>
    </source>
</evidence>
<dbReference type="SUPFAM" id="SSF50156">
    <property type="entry name" value="PDZ domain-like"/>
    <property type="match status" value="1"/>
</dbReference>
<dbReference type="OrthoDB" id="9758917at2"/>
<dbReference type="AlphaFoldDB" id="A0A1R4FWF2"/>
<dbReference type="Proteomes" id="UP000195787">
    <property type="component" value="Unassembled WGS sequence"/>
</dbReference>
<dbReference type="InterPro" id="IPR001478">
    <property type="entry name" value="PDZ"/>
</dbReference>
<dbReference type="PANTHER" id="PTHR43343">
    <property type="entry name" value="PEPTIDASE S12"/>
    <property type="match status" value="1"/>
</dbReference>
<dbReference type="InterPro" id="IPR001940">
    <property type="entry name" value="Peptidase_S1C"/>
</dbReference>
<evidence type="ECO:0000256" key="1">
    <source>
        <dbReference type="ARBA" id="ARBA00010541"/>
    </source>
</evidence>
<dbReference type="Gene3D" id="2.30.42.10">
    <property type="match status" value="1"/>
</dbReference>
<protein>
    <submittedName>
        <fullName evidence="5">HtrA protease/chaperone protein / Serine protease (Protease DO)</fullName>
        <ecNumber evidence="5">3.4.21.-</ecNumber>
    </submittedName>
</protein>
<keyword evidence="6" id="KW-1185">Reference proteome</keyword>
<sequence length="381" mass="37617">MESPRESVVNPLAEQLSARAAARPKSSTKVTIAWVAALSVAGGTVLGGVAGGQAATLIAQEQQDARPSVQDTSTLQVSSTAAVAKAAAQSVVTVSVTTEQASGTGSGVVVAEGGYIVTNNHVVSLDGQGRGARITVETADGQLLQAELVGTDPAVDLAVLKVDADLPAVAFADSAPSVGDEAVAIGSPLGLSNTVTDGIISATGRGIQLSSEVTVPVMQTDAPINPGNSGGALLNGSGELVGINVAIADASPSQSGAQEGASGSIGIGFAIEGDLVQRVANEIIEHGEASHGLLGATVTDQTDARAGVVGATLHETTESGAAAEAGLRSGDVITAVDGTSVTGAADLTARIRSYAAGEEVAVTLMRDGEELELTVQLGEMP</sequence>
<evidence type="ECO:0000313" key="6">
    <source>
        <dbReference type="Proteomes" id="UP000195787"/>
    </source>
</evidence>
<dbReference type="GeneID" id="303172952"/>
<keyword evidence="3 5" id="KW-0378">Hydrolase</keyword>
<dbReference type="EMBL" id="FUHU01000028">
    <property type="protein sequence ID" value="SJM60072.1"/>
    <property type="molecule type" value="Genomic_DNA"/>
</dbReference>
<gene>
    <name evidence="5" type="ORF">CZ674_06950</name>
</gene>
<dbReference type="Pfam" id="PF13365">
    <property type="entry name" value="Trypsin_2"/>
    <property type="match status" value="1"/>
</dbReference>
<name>A0A1R4FWF2_9MICO</name>
<dbReference type="GO" id="GO:0004252">
    <property type="term" value="F:serine-type endopeptidase activity"/>
    <property type="evidence" value="ECO:0007669"/>
    <property type="project" value="InterPro"/>
</dbReference>
<dbReference type="GO" id="GO:0006508">
    <property type="term" value="P:proteolysis"/>
    <property type="evidence" value="ECO:0007669"/>
    <property type="project" value="UniProtKB-KW"/>
</dbReference>
<dbReference type="PANTHER" id="PTHR43343:SF3">
    <property type="entry name" value="PROTEASE DO-LIKE 8, CHLOROPLASTIC"/>
    <property type="match status" value="1"/>
</dbReference>
<organism evidence="5 6">
    <name type="scientific">Agrococcus casei LMG 22410</name>
    <dbReference type="NCBI Taxonomy" id="1255656"/>
    <lineage>
        <taxon>Bacteria</taxon>
        <taxon>Bacillati</taxon>
        <taxon>Actinomycetota</taxon>
        <taxon>Actinomycetes</taxon>
        <taxon>Micrococcales</taxon>
        <taxon>Microbacteriaceae</taxon>
        <taxon>Agrococcus</taxon>
    </lineage>
</organism>
<reference evidence="5 6" key="1">
    <citation type="submission" date="2017-02" db="EMBL/GenBank/DDBJ databases">
        <authorList>
            <person name="Peterson S.W."/>
        </authorList>
    </citation>
    <scope>NUCLEOTIDE SEQUENCE [LARGE SCALE GENOMIC DNA]</scope>
    <source>
        <strain evidence="5 6">LMG 22410</strain>
    </source>
</reference>
<dbReference type="InterPro" id="IPR036034">
    <property type="entry name" value="PDZ_sf"/>
</dbReference>
<dbReference type="RefSeq" id="WP_159456924.1">
    <property type="nucleotide sequence ID" value="NZ_FUHU01000028.1"/>
</dbReference>